<dbReference type="GO" id="GO:0016787">
    <property type="term" value="F:hydrolase activity"/>
    <property type="evidence" value="ECO:0007669"/>
    <property type="project" value="UniProtKB-KW"/>
</dbReference>
<organism evidence="2 3">
    <name type="scientific">Niveomyces insectorum RCEF 264</name>
    <dbReference type="NCBI Taxonomy" id="1081102"/>
    <lineage>
        <taxon>Eukaryota</taxon>
        <taxon>Fungi</taxon>
        <taxon>Dikarya</taxon>
        <taxon>Ascomycota</taxon>
        <taxon>Pezizomycotina</taxon>
        <taxon>Sordariomycetes</taxon>
        <taxon>Hypocreomycetidae</taxon>
        <taxon>Hypocreales</taxon>
        <taxon>Cordycipitaceae</taxon>
        <taxon>Niveomyces</taxon>
    </lineage>
</organism>
<dbReference type="AlphaFoldDB" id="A0A167N326"/>
<dbReference type="InterPro" id="IPR052358">
    <property type="entry name" value="Aro_Compnd_Degr_Hydrolases"/>
</dbReference>
<dbReference type="PANTHER" id="PTHR35563:SF2">
    <property type="entry name" value="BARREL METAL-DEPENDENT HYDROLASE, PUTATIVE (AFU_ORTHOLOGUE AFUA_1G16240)-RELATED"/>
    <property type="match status" value="1"/>
</dbReference>
<evidence type="ECO:0000313" key="2">
    <source>
        <dbReference type="EMBL" id="OAA55069.1"/>
    </source>
</evidence>
<reference evidence="2 3" key="1">
    <citation type="journal article" date="2016" name="Genome Biol. Evol.">
        <title>Divergent and convergent evolution of fungal pathogenicity.</title>
        <authorList>
            <person name="Shang Y."/>
            <person name="Xiao G."/>
            <person name="Zheng P."/>
            <person name="Cen K."/>
            <person name="Zhan S."/>
            <person name="Wang C."/>
        </authorList>
    </citation>
    <scope>NUCLEOTIDE SEQUENCE [LARGE SCALE GENOMIC DNA]</scope>
    <source>
        <strain evidence="2 3">RCEF 264</strain>
    </source>
</reference>
<dbReference type="EMBL" id="AZHD01000021">
    <property type="protein sequence ID" value="OAA55069.1"/>
    <property type="molecule type" value="Genomic_DNA"/>
</dbReference>
<dbReference type="OrthoDB" id="4858575at2759"/>
<name>A0A167N326_9HYPO</name>
<dbReference type="SUPFAM" id="SSF51556">
    <property type="entry name" value="Metallo-dependent hydrolases"/>
    <property type="match status" value="1"/>
</dbReference>
<comment type="caution">
    <text evidence="2">The sequence shown here is derived from an EMBL/GenBank/DDBJ whole genome shotgun (WGS) entry which is preliminary data.</text>
</comment>
<keyword evidence="3" id="KW-1185">Reference proteome</keyword>
<accession>A0A167N326</accession>
<evidence type="ECO:0000313" key="3">
    <source>
        <dbReference type="Proteomes" id="UP000076874"/>
    </source>
</evidence>
<evidence type="ECO:0000259" key="1">
    <source>
        <dbReference type="Pfam" id="PF04909"/>
    </source>
</evidence>
<feature type="domain" description="Amidohydrolase-related" evidence="1">
    <location>
        <begin position="14"/>
        <end position="308"/>
    </location>
</feature>
<dbReference type="Pfam" id="PF04909">
    <property type="entry name" value="Amidohydro_2"/>
    <property type="match status" value="1"/>
</dbReference>
<dbReference type="InterPro" id="IPR006680">
    <property type="entry name" value="Amidohydro-rel"/>
</dbReference>
<gene>
    <name evidence="2" type="ORF">SPI_08573</name>
</gene>
<dbReference type="Proteomes" id="UP000076874">
    <property type="component" value="Unassembled WGS sequence"/>
</dbReference>
<dbReference type="InterPro" id="IPR032466">
    <property type="entry name" value="Metal_Hydrolase"/>
</dbReference>
<dbReference type="PANTHER" id="PTHR35563">
    <property type="entry name" value="BARREL METAL-DEPENDENT HYDROLASE, PUTATIVE (AFU_ORTHOLOGUE AFUA_1G16240)-RELATED"/>
    <property type="match status" value="1"/>
</dbReference>
<dbReference type="Gene3D" id="3.20.20.140">
    <property type="entry name" value="Metal-dependent hydrolases"/>
    <property type="match status" value="1"/>
</dbReference>
<keyword evidence="2" id="KW-0378">Hydrolase</keyword>
<sequence>MSAGQPVTVPAGAWDTHIHVFDPDTFPYAVPRPYTPKPAQITEYPTSVTGCQNIVIVHASMQGKSPAPLVDTLNKQKTVSALVQRGTKLRGLATIDIDNITDAELDALHAAGVRGARFHEMAWGHGHQTGASEIEAKIQALAGRLARLGWIIDVFCPLPAWAAMADMIRHRLDPRIKLVADHFGSTFPGDETTPAFQTLLELVREKRLFVKISGFERLYHGRPEGIEAVAPAAKALIAAGPDQIVFGSDWPHTELGVNRQGKTAEQRINEVEGFRTVDDAGHIRKLREWIADEETWHKFWVTNPGRLFE</sequence>
<protein>
    <submittedName>
        <fullName evidence="2">Amidohydrolase 2</fullName>
    </submittedName>
</protein>
<proteinExistence type="predicted"/>